<keyword evidence="1" id="KW-0732">Signal</keyword>
<accession>A0A437L3K4</accession>
<keyword evidence="3" id="KW-1185">Reference proteome</keyword>
<dbReference type="OrthoDB" id="1521716at2"/>
<dbReference type="EMBL" id="SACJ01000001">
    <property type="protein sequence ID" value="RVT79890.1"/>
    <property type="molecule type" value="Genomic_DNA"/>
</dbReference>
<gene>
    <name evidence="2" type="ORF">EOD40_01915</name>
</gene>
<sequence length="428" mass="46923">MKNFTQIIGMFLLVIFSANAQQEKGITGLNNWLNNWTEFKSNKADYGEANQILAGNITANTKLYKKNVYLLQGSVYVSNNAILTIEPGTVILCDSESKAALIITKGASLIADGLETDPIVFTSNKSFKKAGDWGGIIVLGDAPINKFGSVSSVNFDLDPLQTSYGGTNSGCNSGILRYVRIEFAGAKVNGGNFNSLLLAGIGNKTIIENIMVSYSGGDSFEIYGGELNLTKLISFKSSNDDFKFNYGAQCNISNSLAIRSSFLSSKLGSRCLDIASYSKREEVDFSKKQTSVVATNLTLVNNSDNINADIESGLIKEAIYVAENTSLECKRTVVSGFNPAVLLDSKMEVNDANLNKIKFEQMYFNFCKGNIFTEFNSNNEDLENWYGNSIFSNVYAKSDNKETFIDCLNEKRPDYRLRIGKIIASSVD</sequence>
<feature type="chain" id="PRO_5019115632" description="T9SS C-terminal target domain-containing protein" evidence="1">
    <location>
        <begin position="21"/>
        <end position="428"/>
    </location>
</feature>
<dbReference type="AlphaFoldDB" id="A0A437L3K4"/>
<protein>
    <recommendedName>
        <fullName evidence="4">T9SS C-terminal target domain-containing protein</fullName>
    </recommendedName>
</protein>
<evidence type="ECO:0000313" key="2">
    <source>
        <dbReference type="EMBL" id="RVT79890.1"/>
    </source>
</evidence>
<name>A0A437L3K4_9FLAO</name>
<evidence type="ECO:0000313" key="3">
    <source>
        <dbReference type="Proteomes" id="UP000285211"/>
    </source>
</evidence>
<comment type="caution">
    <text evidence="2">The sequence shown here is derived from an EMBL/GenBank/DDBJ whole genome shotgun (WGS) entry which is preliminary data.</text>
</comment>
<organism evidence="2 3">
    <name type="scientific">Flavobacterium sufflavum</name>
    <dbReference type="NCBI Taxonomy" id="1921138"/>
    <lineage>
        <taxon>Bacteria</taxon>
        <taxon>Pseudomonadati</taxon>
        <taxon>Bacteroidota</taxon>
        <taxon>Flavobacteriia</taxon>
        <taxon>Flavobacteriales</taxon>
        <taxon>Flavobacteriaceae</taxon>
        <taxon>Flavobacterium</taxon>
    </lineage>
</organism>
<evidence type="ECO:0008006" key="4">
    <source>
        <dbReference type="Google" id="ProtNLM"/>
    </source>
</evidence>
<dbReference type="PANTHER" id="PTHR41339:SF1">
    <property type="entry name" value="SECRETED PROTEIN"/>
    <property type="match status" value="1"/>
</dbReference>
<dbReference type="Proteomes" id="UP000285211">
    <property type="component" value="Unassembled WGS sequence"/>
</dbReference>
<reference evidence="2 3" key="1">
    <citation type="submission" date="2019-01" db="EMBL/GenBank/DDBJ databases">
        <authorList>
            <person name="Chen W.-M."/>
        </authorList>
    </citation>
    <scope>NUCLEOTIDE SEQUENCE [LARGE SCALE GENOMIC DNA]</scope>
    <source>
        <strain evidence="2 3">BBQ-12</strain>
    </source>
</reference>
<dbReference type="RefSeq" id="WP_128193206.1">
    <property type="nucleotide sequence ID" value="NZ_SACJ01000001.1"/>
</dbReference>
<proteinExistence type="predicted"/>
<evidence type="ECO:0000256" key="1">
    <source>
        <dbReference type="SAM" id="SignalP"/>
    </source>
</evidence>
<feature type="signal peptide" evidence="1">
    <location>
        <begin position="1"/>
        <end position="20"/>
    </location>
</feature>
<dbReference type="PANTHER" id="PTHR41339">
    <property type="entry name" value="LIPL48"/>
    <property type="match status" value="1"/>
</dbReference>